<dbReference type="STRING" id="392015.SAMN05421543_10690"/>
<dbReference type="PANTHER" id="PTHR37298">
    <property type="entry name" value="UPF0111 PROTEIN YKAA"/>
    <property type="match status" value="1"/>
</dbReference>
<evidence type="ECO:0000256" key="1">
    <source>
        <dbReference type="ARBA" id="ARBA00008591"/>
    </source>
</evidence>
<comment type="similarity">
    <text evidence="1">Belongs to the UPF0111 family.</text>
</comment>
<gene>
    <name evidence="2" type="ORF">SAMN05421543_10690</name>
</gene>
<dbReference type="AlphaFoldDB" id="A0A1I7I9Q7"/>
<dbReference type="PANTHER" id="PTHR37298:SF1">
    <property type="entry name" value="UPF0111 PROTEIN YKAA"/>
    <property type="match status" value="1"/>
</dbReference>
<sequence length="204" mass="23552">MPKRSEQLFRFLVDIAENLHDTARYFADGLKELDRLDEFTQRLKDFEHRGDELTSGLVTLLNATYITPLEREDFLELAVSMDDIVDGLEACAVRFGVYQITEATPVMHEFAQNILQCVEEIRGAMDRLFQRRLKDLREYTVKINQLEKAGDAVLRNALRDLFGKGRYDVLDVIKLKEIYETLENVTDRCEDVADVLDSITVKNA</sequence>
<dbReference type="InterPro" id="IPR038078">
    <property type="entry name" value="PhoU-like_sf"/>
</dbReference>
<protein>
    <recommendedName>
        <fullName evidence="4">TIGR00153 family protein</fullName>
    </recommendedName>
</protein>
<dbReference type="RefSeq" id="WP_074950962.1">
    <property type="nucleotide sequence ID" value="NZ_FPBV01000006.1"/>
</dbReference>
<keyword evidence="3" id="KW-1185">Reference proteome</keyword>
<reference evidence="3" key="1">
    <citation type="submission" date="2016-10" db="EMBL/GenBank/DDBJ databases">
        <authorList>
            <person name="Varghese N."/>
        </authorList>
    </citation>
    <scope>NUCLEOTIDE SEQUENCE [LARGE SCALE GENOMIC DNA]</scope>
    <source>
        <strain evidence="3">DSM 17980</strain>
    </source>
</reference>
<accession>A0A1I7I9Q7</accession>
<dbReference type="Pfam" id="PF01865">
    <property type="entry name" value="PhoU_div"/>
    <property type="match status" value="1"/>
</dbReference>
<dbReference type="InterPro" id="IPR052912">
    <property type="entry name" value="UPF0111_domain"/>
</dbReference>
<evidence type="ECO:0008006" key="4">
    <source>
        <dbReference type="Google" id="ProtNLM"/>
    </source>
</evidence>
<name>A0A1I7I9Q7_9BACL</name>
<proteinExistence type="inferred from homology"/>
<organism evidence="2 3">
    <name type="scientific">Alicyclobacillus macrosporangiidus</name>
    <dbReference type="NCBI Taxonomy" id="392015"/>
    <lineage>
        <taxon>Bacteria</taxon>
        <taxon>Bacillati</taxon>
        <taxon>Bacillota</taxon>
        <taxon>Bacilli</taxon>
        <taxon>Bacillales</taxon>
        <taxon>Alicyclobacillaceae</taxon>
        <taxon>Alicyclobacillus</taxon>
    </lineage>
</organism>
<dbReference type="EMBL" id="FPBV01000006">
    <property type="protein sequence ID" value="SFU69715.1"/>
    <property type="molecule type" value="Genomic_DNA"/>
</dbReference>
<dbReference type="eggNOG" id="COG1392">
    <property type="taxonomic scope" value="Bacteria"/>
</dbReference>
<evidence type="ECO:0000313" key="2">
    <source>
        <dbReference type="EMBL" id="SFU69715.1"/>
    </source>
</evidence>
<evidence type="ECO:0000313" key="3">
    <source>
        <dbReference type="Proteomes" id="UP000183508"/>
    </source>
</evidence>
<dbReference type="Gene3D" id="1.20.58.220">
    <property type="entry name" value="Phosphate transport system protein phou homolog 2, domain 2"/>
    <property type="match status" value="1"/>
</dbReference>
<dbReference type="OrthoDB" id="9797568at2"/>
<dbReference type="InterPro" id="IPR018445">
    <property type="entry name" value="Put_Phosphate_transp_reg"/>
</dbReference>
<dbReference type="Proteomes" id="UP000183508">
    <property type="component" value="Unassembled WGS sequence"/>
</dbReference>